<dbReference type="AlphaFoldDB" id="G5S776"/>
<dbReference type="PATRIC" id="fig|913086.3.peg.518"/>
<protein>
    <submittedName>
        <fullName evidence="1">Uncharacterized protein</fullName>
    </submittedName>
</protein>
<name>G5S776_SALET</name>
<reference evidence="1 2" key="1">
    <citation type="journal article" date="2011" name="BMC Genomics">
        <title>Genome sequencing reveals diversification of virulence factor content and possible host adaptation in distinct subpopulations of Salmonella enterica.</title>
        <authorList>
            <person name="den Bakker H.C."/>
            <person name="Moreno Switt A.I."/>
            <person name="Govoni G."/>
            <person name="Cummings C.A."/>
            <person name="Ranieri M.L."/>
            <person name="Degoricija L."/>
            <person name="Hoelzer K."/>
            <person name="Rodriguez-Rivera L.D."/>
            <person name="Brown S."/>
            <person name="Bolchacova E."/>
            <person name="Furtado M.R."/>
            <person name="Wiedmann M."/>
        </authorList>
    </citation>
    <scope>NUCLEOTIDE SEQUENCE [LARGE SCALE GENOMIC DNA]</scope>
    <source>
        <strain evidence="1 2">A4-580</strain>
    </source>
</reference>
<dbReference type="Proteomes" id="UP000003536">
    <property type="component" value="Unassembled WGS sequence"/>
</dbReference>
<evidence type="ECO:0000313" key="1">
    <source>
        <dbReference type="EMBL" id="EHD06115.1"/>
    </source>
</evidence>
<dbReference type="EMBL" id="AFCX01000227">
    <property type="protein sequence ID" value="EHD06115.1"/>
    <property type="molecule type" value="Genomic_DNA"/>
</dbReference>
<evidence type="ECO:0000313" key="2">
    <source>
        <dbReference type="Proteomes" id="UP000003536"/>
    </source>
</evidence>
<sequence length="73" mass="7897">MNGIIHVIPSIFGRNLPPVHGNARFHRCHKSSTCYQCRLFFHKSVINLTHNGAGGAALITNDSRGGAALITND</sequence>
<comment type="caution">
    <text evidence="1">The sequence shown here is derived from an EMBL/GenBank/DDBJ whole genome shotgun (WGS) entry which is preliminary data.</text>
</comment>
<organism evidence="1 2">
    <name type="scientific">Salmonella enterica subsp. enterica serovar Wandsworth str. A4-580</name>
    <dbReference type="NCBI Taxonomy" id="913086"/>
    <lineage>
        <taxon>Bacteria</taxon>
        <taxon>Pseudomonadati</taxon>
        <taxon>Pseudomonadota</taxon>
        <taxon>Gammaproteobacteria</taxon>
        <taxon>Enterobacterales</taxon>
        <taxon>Enterobacteriaceae</taxon>
        <taxon>Salmonella</taxon>
    </lineage>
</organism>
<gene>
    <name evidence="1" type="ORF">LTSEWAN_0657</name>
</gene>
<accession>G5S776</accession>
<proteinExistence type="predicted"/>